<evidence type="ECO:0000313" key="7">
    <source>
        <dbReference type="EMBL" id="KKN39137.1"/>
    </source>
</evidence>
<dbReference type="GO" id="GO:0020037">
    <property type="term" value="F:heme binding"/>
    <property type="evidence" value="ECO:0007669"/>
    <property type="project" value="InterPro"/>
</dbReference>
<dbReference type="EMBL" id="LAZR01001781">
    <property type="protein sequence ID" value="KKN39137.1"/>
    <property type="molecule type" value="Genomic_DNA"/>
</dbReference>
<dbReference type="InterPro" id="IPR002327">
    <property type="entry name" value="Cyt_c_1A/1B"/>
</dbReference>
<dbReference type="InterPro" id="IPR036909">
    <property type="entry name" value="Cyt_c-like_dom_sf"/>
</dbReference>
<proteinExistence type="predicted"/>
<dbReference type="Gene3D" id="1.10.760.10">
    <property type="entry name" value="Cytochrome c-like domain"/>
    <property type="match status" value="1"/>
</dbReference>
<dbReference type="Pfam" id="PF00034">
    <property type="entry name" value="Cytochrom_C"/>
    <property type="match status" value="1"/>
</dbReference>
<dbReference type="GO" id="GO:0009055">
    <property type="term" value="F:electron transfer activity"/>
    <property type="evidence" value="ECO:0007669"/>
    <property type="project" value="InterPro"/>
</dbReference>
<comment type="caution">
    <text evidence="7">The sequence shown here is derived from an EMBL/GenBank/DDBJ whole genome shotgun (WGS) entry which is preliminary data.</text>
</comment>
<keyword evidence="4" id="KW-0249">Electron transport</keyword>
<keyword evidence="5" id="KW-0408">Iron</keyword>
<feature type="domain" description="Cytochrome c" evidence="6">
    <location>
        <begin position="20"/>
        <end position="119"/>
    </location>
</feature>
<gene>
    <name evidence="7" type="ORF">LCGC14_0746570</name>
</gene>
<dbReference type="GO" id="GO:0046872">
    <property type="term" value="F:metal ion binding"/>
    <property type="evidence" value="ECO:0007669"/>
    <property type="project" value="UniProtKB-KW"/>
</dbReference>
<dbReference type="InterPro" id="IPR009056">
    <property type="entry name" value="Cyt_c-like_dom"/>
</dbReference>
<dbReference type="PANTHER" id="PTHR11961">
    <property type="entry name" value="CYTOCHROME C"/>
    <property type="match status" value="1"/>
</dbReference>
<organism evidence="7">
    <name type="scientific">marine sediment metagenome</name>
    <dbReference type="NCBI Taxonomy" id="412755"/>
    <lineage>
        <taxon>unclassified sequences</taxon>
        <taxon>metagenomes</taxon>
        <taxon>ecological metagenomes</taxon>
    </lineage>
</organism>
<protein>
    <recommendedName>
        <fullName evidence="6">Cytochrome c domain-containing protein</fullName>
    </recommendedName>
</protein>
<keyword evidence="2" id="KW-0349">Heme</keyword>
<keyword evidence="3" id="KW-0479">Metal-binding</keyword>
<evidence type="ECO:0000256" key="1">
    <source>
        <dbReference type="ARBA" id="ARBA00022448"/>
    </source>
</evidence>
<dbReference type="SUPFAM" id="SSF46626">
    <property type="entry name" value="Cytochrome c"/>
    <property type="match status" value="1"/>
</dbReference>
<name>A0A0F9QQ30_9ZZZZ</name>
<evidence type="ECO:0000259" key="6">
    <source>
        <dbReference type="PROSITE" id="PS51007"/>
    </source>
</evidence>
<evidence type="ECO:0000256" key="5">
    <source>
        <dbReference type="ARBA" id="ARBA00023004"/>
    </source>
</evidence>
<evidence type="ECO:0000256" key="3">
    <source>
        <dbReference type="ARBA" id="ARBA00022723"/>
    </source>
</evidence>
<reference evidence="7" key="1">
    <citation type="journal article" date="2015" name="Nature">
        <title>Complex archaea that bridge the gap between prokaryotes and eukaryotes.</title>
        <authorList>
            <person name="Spang A."/>
            <person name="Saw J.H."/>
            <person name="Jorgensen S.L."/>
            <person name="Zaremba-Niedzwiedzka K."/>
            <person name="Martijn J."/>
            <person name="Lind A.E."/>
            <person name="van Eijk R."/>
            <person name="Schleper C."/>
            <person name="Guy L."/>
            <person name="Ettema T.J."/>
        </authorList>
    </citation>
    <scope>NUCLEOTIDE SEQUENCE</scope>
</reference>
<keyword evidence="1" id="KW-0813">Transport</keyword>
<dbReference type="PROSITE" id="PS51007">
    <property type="entry name" value="CYTC"/>
    <property type="match status" value="1"/>
</dbReference>
<evidence type="ECO:0000256" key="2">
    <source>
        <dbReference type="ARBA" id="ARBA00022617"/>
    </source>
</evidence>
<sequence>MKEILIIAALFLAAASSNGDTIARGERVFNKCKMCHSLEEGKNKVGPSLYGLFDRKIGTVEKYRYSKAMKNLDFVWDGIILDVFIAKPKLTIPKTKMSFRGIRKREDRKALIEYLYEATKPKEE</sequence>
<evidence type="ECO:0000256" key="4">
    <source>
        <dbReference type="ARBA" id="ARBA00022982"/>
    </source>
</evidence>
<dbReference type="AlphaFoldDB" id="A0A0F9QQ30"/>
<accession>A0A0F9QQ30</accession>
<dbReference type="PRINTS" id="PR00604">
    <property type="entry name" value="CYTCHRMECIAB"/>
</dbReference>